<name>A0ABN6FV47_9GAMM</name>
<protein>
    <submittedName>
        <fullName evidence="1">Uncharacterized protein</fullName>
    </submittedName>
</protein>
<sequence>MQPQHVPGALETEIQSFAATLEQCFRGVAWDVVNDYAAIAWDASDDRAGARWPEVTSRVRAAWQTCIDARSPEAHHVLAGGVAGR</sequence>
<evidence type="ECO:0000313" key="2">
    <source>
        <dbReference type="Proteomes" id="UP000681317"/>
    </source>
</evidence>
<dbReference type="EMBL" id="AP024545">
    <property type="protein sequence ID" value="BCT93592.1"/>
    <property type="molecule type" value="Genomic_DNA"/>
</dbReference>
<gene>
    <name evidence="1" type="ORF">LYSCAS_26160</name>
</gene>
<evidence type="ECO:0000313" key="1">
    <source>
        <dbReference type="EMBL" id="BCT93592.1"/>
    </source>
</evidence>
<accession>A0ABN6FV47</accession>
<dbReference type="RefSeq" id="WP_213434503.1">
    <property type="nucleotide sequence ID" value="NZ_AP024545.1"/>
</dbReference>
<organism evidence="1 2">
    <name type="scientific">Noviluteimonas caseinilytica</name>
    <dbReference type="NCBI Taxonomy" id="2675101"/>
    <lineage>
        <taxon>Bacteria</taxon>
        <taxon>Pseudomonadati</taxon>
        <taxon>Pseudomonadota</taxon>
        <taxon>Gammaproteobacteria</taxon>
        <taxon>Lysobacterales</taxon>
        <taxon>Lysobacteraceae</taxon>
        <taxon>Noviluteimonas</taxon>
    </lineage>
</organism>
<reference evidence="1 2" key="1">
    <citation type="submission" date="2021-03" db="EMBL/GenBank/DDBJ databases">
        <title>Complete Genome Sequences of Two Lysobacter Strains Isolated from Sea Water (Lysobacter caseinilyticus) and Soil (Lysobacter helvus) in South Korea.</title>
        <authorList>
            <person name="Watanabe Y."/>
            <person name="Arakawa K."/>
        </authorList>
    </citation>
    <scope>NUCLEOTIDE SEQUENCE [LARGE SCALE GENOMIC DNA]</scope>
    <source>
        <strain evidence="1 2">KVB24</strain>
    </source>
</reference>
<dbReference type="Proteomes" id="UP000681317">
    <property type="component" value="Chromosome"/>
</dbReference>
<proteinExistence type="predicted"/>
<keyword evidence="2" id="KW-1185">Reference proteome</keyword>